<name>A0A4E0QSI6_9GAMM</name>
<dbReference type="AlphaFoldDB" id="A0A4E0QSI6"/>
<protein>
    <submittedName>
        <fullName evidence="2">Uncharacterized protein</fullName>
    </submittedName>
</protein>
<dbReference type="Pfam" id="PF03783">
    <property type="entry name" value="CsgG"/>
    <property type="match status" value="1"/>
</dbReference>
<feature type="region of interest" description="Disordered" evidence="1">
    <location>
        <begin position="262"/>
        <end position="299"/>
    </location>
</feature>
<reference evidence="2 3" key="1">
    <citation type="journal article" date="2016" name="Front. Microbiol.">
        <title>Single-Cell (Meta-)Genomics of a Dimorphic Candidatus Thiomargarita nelsonii Reveals Genomic Plasticity.</title>
        <authorList>
            <person name="Flood B.E."/>
            <person name="Fliss P."/>
            <person name="Jones D.S."/>
            <person name="Dick G.J."/>
            <person name="Jain S."/>
            <person name="Kaster A.K."/>
            <person name="Winkel M."/>
            <person name="Mussmann M."/>
            <person name="Bailey J."/>
        </authorList>
    </citation>
    <scope>NUCLEOTIDE SEQUENCE [LARGE SCALE GENOMIC DNA]</scope>
    <source>
        <strain evidence="2">Hydrate Ridge</strain>
    </source>
</reference>
<comment type="caution">
    <text evidence="2">The sequence shown here is derived from an EMBL/GenBank/DDBJ whole genome shotgun (WGS) entry which is preliminary data.</text>
</comment>
<sequence>MLSLLTTFIVGCGGNEGQKPNIITEPEAGPVENETAYTYGLKCIGKEITKSGQAGKITVAVDNIKDKTVKNFDTSALTQAPSDMALTAFANVGAVDVLAAIPDNGFGHIQISQNKPGKILGDILPSHVYLAGAITEYNKDIRSRRWGFDFFRNLLDIGVSGYDNVINVAMDLRMVASKSGKILKNSKGKVLNLSLQNNIVTKSYKGDIFRTWSSMGGGGDVGFKIKDPEHLAVREIVDRGVLILMGKLFEVNWKKCDVKRIPPSAKKRSRSFQTQKSKPKLSKDPALMPGVTAQPTRKPADWSQSLIAKLEGKLATGTQRSLYFNIPKIKSKTANYFESQLLGALVGSRLFNPLDSVKKLPKSELDQMDIEELRTRVESRPGFSIMAAFLEADSELSWQVSTEKSQVTVTVYLVDKSTVLTESVTFPSTLLPNEVAQRLLESPDGLSSQTGILKKNGDLKLDFVTTHGKAFVDYRKGEKVRFLMRTNRAAYPYIFTLDYWGKEQTGITRLYPHSPGVQPERIDANEVWIFSNDLSRVESSDRYMLWVIASEKPIDFPDDLSIEWLQAADRQELVSQVEWLESADKQELVAQGVGVGEYTDMGVIIHTKK</sequence>
<keyword evidence="3" id="KW-1185">Reference proteome</keyword>
<dbReference type="EMBL" id="JSZA02000002">
    <property type="protein sequence ID" value="TGO03739.1"/>
    <property type="molecule type" value="Genomic_DNA"/>
</dbReference>
<evidence type="ECO:0000313" key="3">
    <source>
        <dbReference type="Proteomes" id="UP000030428"/>
    </source>
</evidence>
<dbReference type="GO" id="GO:0030288">
    <property type="term" value="C:outer membrane-bounded periplasmic space"/>
    <property type="evidence" value="ECO:0007669"/>
    <property type="project" value="InterPro"/>
</dbReference>
<evidence type="ECO:0000313" key="2">
    <source>
        <dbReference type="EMBL" id="TGO03739.1"/>
    </source>
</evidence>
<proteinExistence type="predicted"/>
<evidence type="ECO:0000256" key="1">
    <source>
        <dbReference type="SAM" id="MobiDB-lite"/>
    </source>
</evidence>
<dbReference type="Gene3D" id="3.40.50.10610">
    <property type="entry name" value="ABC-type transport auxiliary lipoprotein component"/>
    <property type="match status" value="1"/>
</dbReference>
<organism evidence="2 3">
    <name type="scientific">Candidatus Thiomargarita nelsonii</name>
    <dbReference type="NCBI Taxonomy" id="1003181"/>
    <lineage>
        <taxon>Bacteria</taxon>
        <taxon>Pseudomonadati</taxon>
        <taxon>Pseudomonadota</taxon>
        <taxon>Gammaproteobacteria</taxon>
        <taxon>Thiotrichales</taxon>
        <taxon>Thiotrichaceae</taxon>
        <taxon>Thiomargarita</taxon>
    </lineage>
</organism>
<accession>A0A4E0QSI6</accession>
<dbReference type="InterPro" id="IPR005534">
    <property type="entry name" value="Curli_assmbl/transp-comp_CsgG"/>
</dbReference>
<dbReference type="Proteomes" id="UP000030428">
    <property type="component" value="Unassembled WGS sequence"/>
</dbReference>
<gene>
    <name evidence="2" type="ORF">PN36_00660</name>
</gene>